<feature type="domain" description="Glycosyl transferase family 1" evidence="1">
    <location>
        <begin position="198"/>
        <end position="350"/>
    </location>
</feature>
<comment type="caution">
    <text evidence="3">The sequence shown here is derived from an EMBL/GenBank/DDBJ whole genome shotgun (WGS) entry which is preliminary data.</text>
</comment>
<proteinExistence type="predicted"/>
<dbReference type="GO" id="GO:0016757">
    <property type="term" value="F:glycosyltransferase activity"/>
    <property type="evidence" value="ECO:0007669"/>
    <property type="project" value="InterPro"/>
</dbReference>
<evidence type="ECO:0000313" key="4">
    <source>
        <dbReference type="Proteomes" id="UP000280696"/>
    </source>
</evidence>
<dbReference type="CDD" id="cd03801">
    <property type="entry name" value="GT4_PimA-like"/>
    <property type="match status" value="1"/>
</dbReference>
<dbReference type="Gene3D" id="3.40.50.2000">
    <property type="entry name" value="Glycogen Phosphorylase B"/>
    <property type="match status" value="2"/>
</dbReference>
<dbReference type="Pfam" id="PF13439">
    <property type="entry name" value="Glyco_transf_4"/>
    <property type="match status" value="1"/>
</dbReference>
<evidence type="ECO:0000259" key="1">
    <source>
        <dbReference type="Pfam" id="PF00534"/>
    </source>
</evidence>
<dbReference type="EMBL" id="RAYQ01000026">
    <property type="protein sequence ID" value="RKI88666.1"/>
    <property type="molecule type" value="Genomic_DNA"/>
</dbReference>
<name>A0A3A9AMZ6_9FIRM</name>
<accession>A0A3A9AMZ6</accession>
<dbReference type="InterPro" id="IPR001296">
    <property type="entry name" value="Glyco_trans_1"/>
</dbReference>
<evidence type="ECO:0000313" key="3">
    <source>
        <dbReference type="EMBL" id="RKI88666.1"/>
    </source>
</evidence>
<reference evidence="3 4" key="1">
    <citation type="submission" date="2018-09" db="EMBL/GenBank/DDBJ databases">
        <title>Murine metabolic-syndrome-specific gut microbial biobank.</title>
        <authorList>
            <person name="Liu C."/>
        </authorList>
    </citation>
    <scope>NUCLEOTIDE SEQUENCE [LARGE SCALE GENOMIC DNA]</scope>
    <source>
        <strain evidence="3 4">0.1xD8-82</strain>
    </source>
</reference>
<dbReference type="Proteomes" id="UP000280696">
    <property type="component" value="Unassembled WGS sequence"/>
</dbReference>
<protein>
    <submittedName>
        <fullName evidence="3">Glycosyltransferase</fullName>
    </submittedName>
</protein>
<dbReference type="PANTHER" id="PTHR12526">
    <property type="entry name" value="GLYCOSYLTRANSFERASE"/>
    <property type="match status" value="1"/>
</dbReference>
<organism evidence="3 4">
    <name type="scientific">Parablautia intestinalis</name>
    <dbReference type="NCBI Taxonomy" id="2320100"/>
    <lineage>
        <taxon>Bacteria</taxon>
        <taxon>Bacillati</taxon>
        <taxon>Bacillota</taxon>
        <taxon>Clostridia</taxon>
        <taxon>Lachnospirales</taxon>
        <taxon>Lachnospiraceae</taxon>
        <taxon>Parablautia</taxon>
    </lineage>
</organism>
<dbReference type="Pfam" id="PF00534">
    <property type="entry name" value="Glycos_transf_1"/>
    <property type="match status" value="1"/>
</dbReference>
<dbReference type="InterPro" id="IPR028098">
    <property type="entry name" value="Glyco_trans_4-like_N"/>
</dbReference>
<evidence type="ECO:0000259" key="2">
    <source>
        <dbReference type="Pfam" id="PF13439"/>
    </source>
</evidence>
<keyword evidence="3" id="KW-0808">Transferase</keyword>
<dbReference type="Gene3D" id="3.40.50.720">
    <property type="entry name" value="NAD(P)-binding Rossmann-like Domain"/>
    <property type="match status" value="1"/>
</dbReference>
<gene>
    <name evidence="3" type="ORF">D7V94_19000</name>
</gene>
<dbReference type="PANTHER" id="PTHR12526:SF630">
    <property type="entry name" value="GLYCOSYLTRANSFERASE"/>
    <property type="match status" value="1"/>
</dbReference>
<dbReference type="OrthoDB" id="9814612at2"/>
<sequence>MKKINVLYILHETFPAGATYSLLDMVDSLAKVVKPVFITAGGGKVERILAAREWKFYRVLRVKEWGEIGCATNLEMQESYVDNYEAAVFITNIIRLEKIDLVHSNTSVNNSGAISAIMSQIPHVYHIREFMEEDFGWEYWNKEIKRQIFRGTDLFISISKIMEKRFYEKYGFHTNVFYDGMKLQGMANAYNELENRQGQEKVVFIQVGVLTEGKGIWDTLKSAKILKEKGVMNFKVQFIGKANADIKKIVDLFVTENGLDDSIEIINHCNDVQKYRYNAEFALVPSRYEGLGRVTIEAMAYGNIVIGANTGGTLELIGENSERGYLFEQGNAESLASVMIRAITERTDVGKRKRKLAFEFAKKEFDLPEYGKKIYKKYIEILQYSSDEELKLKKRDLLKFLDEKYLQYKFELNSNIQDLGQENISLWEKWNLLGNYDMESYLIENEIYNVAIYGAGKYGKRLINYLLDSKVTIKYIIDQKVTSLEKVDKTFLTPAEFYCNIKYLPHVDKIIVALSREQDVNEIRNRMAESNVTNIIVLPNIINELL</sequence>
<dbReference type="AlphaFoldDB" id="A0A3A9AMZ6"/>
<feature type="domain" description="Glycosyltransferase subfamily 4-like N-terminal" evidence="2">
    <location>
        <begin position="17"/>
        <end position="173"/>
    </location>
</feature>
<keyword evidence="4" id="KW-1185">Reference proteome</keyword>
<dbReference type="RefSeq" id="WP_120471887.1">
    <property type="nucleotide sequence ID" value="NZ_RAYQ01000026.1"/>
</dbReference>
<dbReference type="SUPFAM" id="SSF53756">
    <property type="entry name" value="UDP-Glycosyltransferase/glycogen phosphorylase"/>
    <property type="match status" value="1"/>
</dbReference>